<reference evidence="1 2" key="1">
    <citation type="journal article" date="2019" name="Commun. Biol.">
        <title>The bagworm genome reveals a unique fibroin gene that provides high tensile strength.</title>
        <authorList>
            <person name="Kono N."/>
            <person name="Nakamura H."/>
            <person name="Ohtoshi R."/>
            <person name="Tomita M."/>
            <person name="Numata K."/>
            <person name="Arakawa K."/>
        </authorList>
    </citation>
    <scope>NUCLEOTIDE SEQUENCE [LARGE SCALE GENOMIC DNA]</scope>
</reference>
<dbReference type="OrthoDB" id="5948587at2759"/>
<sequence length="160" mass="18157">MLQNEVGEAVLNIHIQELETRSNVTIFGPEEGHFTINIQVSRVTRNSQGKASVPYSENTVKLSKDEIVKGRWVKINVTNMVAEFFRLPRENLAVIVKVQDPNNRVNVLVPHPSAENSNALENCDNPPGVRSIKTINRCTFNLRPCYAHYLKEKKPLHQQS</sequence>
<comment type="caution">
    <text evidence="1">The sequence shown here is derived from an EMBL/GenBank/DDBJ whole genome shotgun (WGS) entry which is preliminary data.</text>
</comment>
<keyword evidence="2" id="KW-1185">Reference proteome</keyword>
<name>A0A4C1TYH4_EUMVA</name>
<proteinExistence type="predicted"/>
<dbReference type="Proteomes" id="UP000299102">
    <property type="component" value="Unassembled WGS sequence"/>
</dbReference>
<gene>
    <name evidence="1" type="ORF">EVAR_14416_1</name>
</gene>
<dbReference type="AlphaFoldDB" id="A0A4C1TYH4"/>
<dbReference type="EMBL" id="BGZK01000099">
    <property type="protein sequence ID" value="GBP18646.1"/>
    <property type="molecule type" value="Genomic_DNA"/>
</dbReference>
<accession>A0A4C1TYH4</accession>
<evidence type="ECO:0000313" key="1">
    <source>
        <dbReference type="EMBL" id="GBP18646.1"/>
    </source>
</evidence>
<evidence type="ECO:0000313" key="2">
    <source>
        <dbReference type="Proteomes" id="UP000299102"/>
    </source>
</evidence>
<protein>
    <submittedName>
        <fullName evidence="1">Uncharacterized protein</fullName>
    </submittedName>
</protein>
<organism evidence="1 2">
    <name type="scientific">Eumeta variegata</name>
    <name type="common">Bagworm moth</name>
    <name type="synonym">Eumeta japonica</name>
    <dbReference type="NCBI Taxonomy" id="151549"/>
    <lineage>
        <taxon>Eukaryota</taxon>
        <taxon>Metazoa</taxon>
        <taxon>Ecdysozoa</taxon>
        <taxon>Arthropoda</taxon>
        <taxon>Hexapoda</taxon>
        <taxon>Insecta</taxon>
        <taxon>Pterygota</taxon>
        <taxon>Neoptera</taxon>
        <taxon>Endopterygota</taxon>
        <taxon>Lepidoptera</taxon>
        <taxon>Glossata</taxon>
        <taxon>Ditrysia</taxon>
        <taxon>Tineoidea</taxon>
        <taxon>Psychidae</taxon>
        <taxon>Oiketicinae</taxon>
        <taxon>Eumeta</taxon>
    </lineage>
</organism>